<feature type="transmembrane region" description="Helical" evidence="1">
    <location>
        <begin position="185"/>
        <end position="213"/>
    </location>
</feature>
<dbReference type="OrthoDB" id="6156305at2759"/>
<evidence type="ECO:0000256" key="1">
    <source>
        <dbReference type="SAM" id="Phobius"/>
    </source>
</evidence>
<dbReference type="InterPro" id="IPR000434">
    <property type="entry name" value="PC1"/>
</dbReference>
<keyword evidence="2" id="KW-1185">Reference proteome</keyword>
<dbReference type="PRINTS" id="PR00500">
    <property type="entry name" value="POLYCYSTIN1"/>
</dbReference>
<name>A0A9J7KJ83_BRAFL</name>
<dbReference type="AlphaFoldDB" id="A0A9J7KJ83"/>
<dbReference type="GO" id="GO:0016020">
    <property type="term" value="C:membrane"/>
    <property type="evidence" value="ECO:0007669"/>
    <property type="project" value="InterPro"/>
</dbReference>
<dbReference type="InterPro" id="IPR051223">
    <property type="entry name" value="Polycystin"/>
</dbReference>
<dbReference type="GeneID" id="118406206"/>
<dbReference type="RefSeq" id="XP_035662003.1">
    <property type="nucleotide sequence ID" value="XM_035806110.1"/>
</dbReference>
<evidence type="ECO:0000313" key="3">
    <source>
        <dbReference type="RefSeq" id="XP_035662003.1"/>
    </source>
</evidence>
<organism evidence="2 3">
    <name type="scientific">Branchiostoma floridae</name>
    <name type="common">Florida lancelet</name>
    <name type="synonym">Amphioxus</name>
    <dbReference type="NCBI Taxonomy" id="7739"/>
    <lineage>
        <taxon>Eukaryota</taxon>
        <taxon>Metazoa</taxon>
        <taxon>Chordata</taxon>
        <taxon>Cephalochordata</taxon>
        <taxon>Leptocardii</taxon>
        <taxon>Amphioxiformes</taxon>
        <taxon>Branchiostomatidae</taxon>
        <taxon>Branchiostoma</taxon>
    </lineage>
</organism>
<dbReference type="OMA" id="VHTPEMV"/>
<protein>
    <submittedName>
        <fullName evidence="3">Uncharacterized protein LOC118406206</fullName>
    </submittedName>
</protein>
<keyword evidence="1" id="KW-0812">Transmembrane</keyword>
<dbReference type="Proteomes" id="UP000001554">
    <property type="component" value="Chromosome 18"/>
</dbReference>
<proteinExistence type="predicted"/>
<dbReference type="PANTHER" id="PTHR10877">
    <property type="entry name" value="POLYCYSTIN FAMILY MEMBER"/>
    <property type="match status" value="1"/>
</dbReference>
<keyword evidence="1" id="KW-1133">Transmembrane helix</keyword>
<keyword evidence="1" id="KW-0472">Membrane</keyword>
<reference evidence="2" key="1">
    <citation type="journal article" date="2020" name="Nat. Ecol. Evol.">
        <title>Deeply conserved synteny resolves early events in vertebrate evolution.</title>
        <authorList>
            <person name="Simakov O."/>
            <person name="Marletaz F."/>
            <person name="Yue J.X."/>
            <person name="O'Connell B."/>
            <person name="Jenkins J."/>
            <person name="Brandt A."/>
            <person name="Calef R."/>
            <person name="Tung C.H."/>
            <person name="Huang T.K."/>
            <person name="Schmutz J."/>
            <person name="Satoh N."/>
            <person name="Yu J.K."/>
            <person name="Putnam N.H."/>
            <person name="Green R.E."/>
            <person name="Rokhsar D.S."/>
        </authorList>
    </citation>
    <scope>NUCLEOTIDE SEQUENCE [LARGE SCALE GENOMIC DNA]</scope>
    <source>
        <strain evidence="2">S238N-H82</strain>
    </source>
</reference>
<dbReference type="PANTHER" id="PTHR10877:SF194">
    <property type="entry name" value="LOCATION OF VULVA DEFECTIVE 1"/>
    <property type="match status" value="1"/>
</dbReference>
<feature type="transmembrane region" description="Helical" evidence="1">
    <location>
        <begin position="145"/>
        <end position="165"/>
    </location>
</feature>
<accession>A0A9J7KJ83</accession>
<reference evidence="3" key="2">
    <citation type="submission" date="2025-08" db="UniProtKB">
        <authorList>
            <consortium name="RefSeq"/>
        </authorList>
    </citation>
    <scope>IDENTIFICATION</scope>
    <source>
        <strain evidence="3">S238N-H82</strain>
        <tissue evidence="3">Testes</tissue>
    </source>
</reference>
<evidence type="ECO:0000313" key="2">
    <source>
        <dbReference type="Proteomes" id="UP000001554"/>
    </source>
</evidence>
<gene>
    <name evidence="3" type="primary">LOC118406206</name>
</gene>
<sequence length="243" mass="27177">MAVNASTEVELRSFPNVFSEATRDVFYDAQLWVSALLTSPGSSFTRAQRLSCCFTLLNTMMLSSAMWYRGDNTTAGATVYNFGVVQITTEELYISLMSTLTVAPVNLLIVKLFRWEASLSVHTPEMVVRASQGYLRRSVFRLARYVAWVAVFLVSTSSGFFVILYSMDWGREKSDSWMKAFIMSFMGSSCVMETLQIFAMAVVLATVCGLPFLNKPPAIRKDDMQLNLWNTKDPNAGPLLLLA</sequence>
<dbReference type="KEGG" id="bfo:118406206"/>